<dbReference type="AlphaFoldDB" id="A0A511UVA9"/>
<feature type="domain" description="Helix-turn-helix" evidence="1">
    <location>
        <begin position="5"/>
        <end position="57"/>
    </location>
</feature>
<dbReference type="Proteomes" id="UP000321491">
    <property type="component" value="Unassembled WGS sequence"/>
</dbReference>
<reference evidence="2 3" key="1">
    <citation type="submission" date="2019-07" db="EMBL/GenBank/DDBJ databases">
        <title>Whole genome shotgun sequence of Cerasibacillus quisquiliarum NBRC 102429.</title>
        <authorList>
            <person name="Hosoyama A."/>
            <person name="Uohara A."/>
            <person name="Ohji S."/>
            <person name="Ichikawa N."/>
        </authorList>
    </citation>
    <scope>NUCLEOTIDE SEQUENCE [LARGE SCALE GENOMIC DNA]</scope>
    <source>
        <strain evidence="2 3">NBRC 102429</strain>
    </source>
</reference>
<dbReference type="RefSeq" id="WP_146935904.1">
    <property type="nucleotide sequence ID" value="NZ_BJXW01000008.1"/>
</dbReference>
<dbReference type="InterPro" id="IPR009061">
    <property type="entry name" value="DNA-bd_dom_put_sf"/>
</dbReference>
<gene>
    <name evidence="2" type="ORF">CQU01_07880</name>
</gene>
<dbReference type="EMBL" id="BJXW01000008">
    <property type="protein sequence ID" value="GEN30550.1"/>
    <property type="molecule type" value="Genomic_DNA"/>
</dbReference>
<dbReference type="OrthoDB" id="1798833at2"/>
<proteinExistence type="predicted"/>
<dbReference type="GO" id="GO:0003677">
    <property type="term" value="F:DNA binding"/>
    <property type="evidence" value="ECO:0007669"/>
    <property type="project" value="InterPro"/>
</dbReference>
<name>A0A511UVA9_9BACI</name>
<organism evidence="2 3">
    <name type="scientific">Cerasibacillus quisquiliarum</name>
    <dbReference type="NCBI Taxonomy" id="227865"/>
    <lineage>
        <taxon>Bacteria</taxon>
        <taxon>Bacillati</taxon>
        <taxon>Bacillota</taxon>
        <taxon>Bacilli</taxon>
        <taxon>Bacillales</taxon>
        <taxon>Bacillaceae</taxon>
        <taxon>Cerasibacillus</taxon>
    </lineage>
</organism>
<feature type="domain" description="Helix-turn-helix" evidence="1">
    <location>
        <begin position="64"/>
        <end position="112"/>
    </location>
</feature>
<dbReference type="NCBIfam" id="TIGR01764">
    <property type="entry name" value="excise"/>
    <property type="match status" value="1"/>
</dbReference>
<protein>
    <recommendedName>
        <fullName evidence="1">Helix-turn-helix domain-containing protein</fullName>
    </recommendedName>
</protein>
<dbReference type="SUPFAM" id="SSF46955">
    <property type="entry name" value="Putative DNA-binding domain"/>
    <property type="match status" value="1"/>
</dbReference>
<dbReference type="InterPro" id="IPR010093">
    <property type="entry name" value="SinI_DNA-bd"/>
</dbReference>
<dbReference type="Gene3D" id="1.10.1660.10">
    <property type="match status" value="2"/>
</dbReference>
<comment type="caution">
    <text evidence="2">The sequence shown here is derived from an EMBL/GenBank/DDBJ whole genome shotgun (WGS) entry which is preliminary data.</text>
</comment>
<dbReference type="Pfam" id="PF12728">
    <property type="entry name" value="HTH_17"/>
    <property type="match status" value="2"/>
</dbReference>
<evidence type="ECO:0000259" key="1">
    <source>
        <dbReference type="Pfam" id="PF12728"/>
    </source>
</evidence>
<dbReference type="InterPro" id="IPR041657">
    <property type="entry name" value="HTH_17"/>
</dbReference>
<sequence length="320" mass="38147">MNETLLTTKEVADYLNVSVQTIYKYIREKKLVPIYEDSWQIDETHLFKREDVIALKETLKKPGLTTGEVAKQLQVHPTTVFSYIKRGDLQAEKKPYKGRELYFITEEALERFKVKHPLQKKREQKRFYSKPLHVYLYQKVYHQQDRVMGRIMELNGDGGKVWTEQGEIFPLKELKERGFIFQRYKERPYITKKGYVSFSFKKPSHIAAPVFNVIELFYSKLSYRNMKLTETDDVINLEVKPCLLEDIYEDTHVYEIKLLENHIKDGIMEKRHNGLLIDNNLELLTVHISKEKKHKLKKLAQKQYLSLEQYVLKLIEDRLN</sequence>
<accession>A0A511UVA9</accession>
<evidence type="ECO:0000313" key="3">
    <source>
        <dbReference type="Proteomes" id="UP000321491"/>
    </source>
</evidence>
<keyword evidence="3" id="KW-1185">Reference proteome</keyword>
<evidence type="ECO:0000313" key="2">
    <source>
        <dbReference type="EMBL" id="GEN30550.1"/>
    </source>
</evidence>